<protein>
    <submittedName>
        <fullName evidence="10">Murein L,D-transpeptidase YcbB/YkuD</fullName>
    </submittedName>
</protein>
<dbReference type="PANTHER" id="PTHR41533:SF2">
    <property type="entry name" value="BLR7131 PROTEIN"/>
    <property type="match status" value="1"/>
</dbReference>
<dbReference type="EMBL" id="FUZZ01000001">
    <property type="protein sequence ID" value="SKC97849.1"/>
    <property type="molecule type" value="Genomic_DNA"/>
</dbReference>
<feature type="signal peptide" evidence="8">
    <location>
        <begin position="1"/>
        <end position="21"/>
    </location>
</feature>
<feature type="domain" description="L,D-TPase catalytic" evidence="9">
    <location>
        <begin position="273"/>
        <end position="446"/>
    </location>
</feature>
<organism evidence="10 11">
    <name type="scientific">Chitinophaga ginsengisegetis</name>
    <dbReference type="NCBI Taxonomy" id="393003"/>
    <lineage>
        <taxon>Bacteria</taxon>
        <taxon>Pseudomonadati</taxon>
        <taxon>Bacteroidota</taxon>
        <taxon>Chitinophagia</taxon>
        <taxon>Chitinophagales</taxon>
        <taxon>Chitinophagaceae</taxon>
        <taxon>Chitinophaga</taxon>
    </lineage>
</organism>
<dbReference type="InterPro" id="IPR005490">
    <property type="entry name" value="LD_TPept_cat_dom"/>
</dbReference>
<dbReference type="InterPro" id="IPR038063">
    <property type="entry name" value="Transpep_catalytic_dom"/>
</dbReference>
<evidence type="ECO:0000256" key="1">
    <source>
        <dbReference type="ARBA" id="ARBA00004752"/>
    </source>
</evidence>
<evidence type="ECO:0000313" key="11">
    <source>
        <dbReference type="Proteomes" id="UP000190166"/>
    </source>
</evidence>
<evidence type="ECO:0000259" key="9">
    <source>
        <dbReference type="PROSITE" id="PS52029"/>
    </source>
</evidence>
<dbReference type="AlphaFoldDB" id="A0A1T5NCD1"/>
<name>A0A1T5NCD1_9BACT</name>
<evidence type="ECO:0000313" key="10">
    <source>
        <dbReference type="EMBL" id="SKC97849.1"/>
    </source>
</evidence>
<feature type="active site" description="Proton donor/acceptor" evidence="7">
    <location>
        <position position="405"/>
    </location>
</feature>
<dbReference type="PROSITE" id="PS52029">
    <property type="entry name" value="LD_TPASE"/>
    <property type="match status" value="1"/>
</dbReference>
<dbReference type="GO" id="GO:0016740">
    <property type="term" value="F:transferase activity"/>
    <property type="evidence" value="ECO:0007669"/>
    <property type="project" value="UniProtKB-KW"/>
</dbReference>
<keyword evidence="6 7" id="KW-0961">Cell wall biogenesis/degradation</keyword>
<comment type="similarity">
    <text evidence="2">Belongs to the YkuD family.</text>
</comment>
<dbReference type="Pfam" id="PF20142">
    <property type="entry name" value="Scaffold"/>
    <property type="match status" value="1"/>
</dbReference>
<feature type="chain" id="PRO_5012775464" evidence="8">
    <location>
        <begin position="22"/>
        <end position="496"/>
    </location>
</feature>
<sequence>MKYIISLITLLLFSLFTTASALHLTDDSAAVTVFYGRMQQQVVWLSPGRKPVLQQLMVFFKQAPFLGLEENDYQSQFIYSMAEDTLRTLPDTDAVAADRRITAQAIRFFCDVAYGPVNSAAVRYNGLAGLPDKRPEMARLLADCLLTDSFSFFLQHIEPEAAAYAAVKKTLTYFYTALSDSGFAETPVVSLKADTTNIALIKRLGQLGFGDSIEAGRLQESIIKAQGKFNVLSDGVLRSGFLRALNVPFVSRIRELKVALNHIRWLYSYRPYTSVVVNIPSTGLQLFQDNKPVLYSRVITGKKSTPTPTLASRITEVVLYPYWMVPHRIATRELLPRIKLDRSYLEDNQFEILDKKGRIVNAADINWQSLSAGNFPYVIRQNTGCDNSLGIVKLNFYSPFTVYLHDTPGKNLFMLKQRFFSHGCIRVEEAASLARLLLDEANAQTMDNLIKSGPQADQKPVVLPVKIPALVFVLYNTAWPDNMGEIRFYEDVYNRY</sequence>
<evidence type="ECO:0000256" key="3">
    <source>
        <dbReference type="ARBA" id="ARBA00022679"/>
    </source>
</evidence>
<dbReference type="STRING" id="393003.SAMN05660461_1021"/>
<evidence type="ECO:0000256" key="8">
    <source>
        <dbReference type="SAM" id="SignalP"/>
    </source>
</evidence>
<reference evidence="10 11" key="1">
    <citation type="submission" date="2017-02" db="EMBL/GenBank/DDBJ databases">
        <authorList>
            <person name="Peterson S.W."/>
        </authorList>
    </citation>
    <scope>NUCLEOTIDE SEQUENCE [LARGE SCALE GENOMIC DNA]</scope>
    <source>
        <strain evidence="10 11">DSM 18108</strain>
    </source>
</reference>
<keyword evidence="5 7" id="KW-0573">Peptidoglycan synthesis</keyword>
<accession>A0A1T5NCD1</accession>
<gene>
    <name evidence="10" type="ORF">SAMN05660461_1021</name>
</gene>
<dbReference type="RefSeq" id="WP_079468318.1">
    <property type="nucleotide sequence ID" value="NZ_FUZZ01000001.1"/>
</dbReference>
<dbReference type="Proteomes" id="UP000190166">
    <property type="component" value="Unassembled WGS sequence"/>
</dbReference>
<dbReference type="CDD" id="cd16913">
    <property type="entry name" value="YkuD_like"/>
    <property type="match status" value="1"/>
</dbReference>
<keyword evidence="3" id="KW-0808">Transferase</keyword>
<dbReference type="InterPro" id="IPR045380">
    <property type="entry name" value="LD_TPept_scaffold_dom"/>
</dbReference>
<evidence type="ECO:0000256" key="2">
    <source>
        <dbReference type="ARBA" id="ARBA00005992"/>
    </source>
</evidence>
<evidence type="ECO:0000256" key="4">
    <source>
        <dbReference type="ARBA" id="ARBA00022960"/>
    </source>
</evidence>
<keyword evidence="4 7" id="KW-0133">Cell shape</keyword>
<keyword evidence="8" id="KW-0732">Signal</keyword>
<evidence type="ECO:0000256" key="5">
    <source>
        <dbReference type="ARBA" id="ARBA00022984"/>
    </source>
</evidence>
<feature type="active site" description="Nucleophile" evidence="7">
    <location>
        <position position="424"/>
    </location>
</feature>
<proteinExistence type="inferred from homology"/>
<dbReference type="GO" id="GO:0009252">
    <property type="term" value="P:peptidoglycan biosynthetic process"/>
    <property type="evidence" value="ECO:0007669"/>
    <property type="project" value="UniProtKB-UniPathway"/>
</dbReference>
<keyword evidence="11" id="KW-1185">Reference proteome</keyword>
<dbReference type="GO" id="GO:0008360">
    <property type="term" value="P:regulation of cell shape"/>
    <property type="evidence" value="ECO:0007669"/>
    <property type="project" value="UniProtKB-UniRule"/>
</dbReference>
<evidence type="ECO:0000256" key="7">
    <source>
        <dbReference type="PROSITE-ProRule" id="PRU01373"/>
    </source>
</evidence>
<dbReference type="GO" id="GO:0004180">
    <property type="term" value="F:carboxypeptidase activity"/>
    <property type="evidence" value="ECO:0007669"/>
    <property type="project" value="UniProtKB-ARBA"/>
</dbReference>
<dbReference type="Pfam" id="PF03734">
    <property type="entry name" value="YkuD"/>
    <property type="match status" value="1"/>
</dbReference>
<dbReference type="UniPathway" id="UPA00219"/>
<dbReference type="GO" id="GO:0071555">
    <property type="term" value="P:cell wall organization"/>
    <property type="evidence" value="ECO:0007669"/>
    <property type="project" value="UniProtKB-UniRule"/>
</dbReference>
<evidence type="ECO:0000256" key="6">
    <source>
        <dbReference type="ARBA" id="ARBA00023316"/>
    </source>
</evidence>
<comment type="pathway">
    <text evidence="1 7">Cell wall biogenesis; peptidoglycan biosynthesis.</text>
</comment>
<dbReference type="InterPro" id="IPR052905">
    <property type="entry name" value="LD-transpeptidase_YkuD-like"/>
</dbReference>
<dbReference type="PANTHER" id="PTHR41533">
    <property type="entry name" value="L,D-TRANSPEPTIDASE HI_1667-RELATED"/>
    <property type="match status" value="1"/>
</dbReference>
<dbReference type="SUPFAM" id="SSF141523">
    <property type="entry name" value="L,D-transpeptidase catalytic domain-like"/>
    <property type="match status" value="1"/>
</dbReference>
<dbReference type="Gene3D" id="2.40.440.10">
    <property type="entry name" value="L,D-transpeptidase catalytic domain-like"/>
    <property type="match status" value="1"/>
</dbReference>